<evidence type="ECO:0000256" key="3">
    <source>
        <dbReference type="SAM" id="SignalP"/>
    </source>
</evidence>
<feature type="chain" id="PRO_5045831557" description="GPI anchored protein" evidence="3">
    <location>
        <begin position="25"/>
        <end position="504"/>
    </location>
</feature>
<dbReference type="Proteomes" id="UP001595075">
    <property type="component" value="Unassembled WGS sequence"/>
</dbReference>
<evidence type="ECO:0000256" key="2">
    <source>
        <dbReference type="SAM" id="Phobius"/>
    </source>
</evidence>
<name>A0ABR4CMS1_9HELO</name>
<reference evidence="4 5" key="1">
    <citation type="journal article" date="2024" name="Commun. Biol.">
        <title>Comparative genomic analysis of thermophilic fungi reveals convergent evolutionary adaptations and gene losses.</title>
        <authorList>
            <person name="Steindorff A.S."/>
            <person name="Aguilar-Pontes M.V."/>
            <person name="Robinson A.J."/>
            <person name="Andreopoulos B."/>
            <person name="LaButti K."/>
            <person name="Kuo A."/>
            <person name="Mondo S."/>
            <person name="Riley R."/>
            <person name="Otillar R."/>
            <person name="Haridas S."/>
            <person name="Lipzen A."/>
            <person name="Grimwood J."/>
            <person name="Schmutz J."/>
            <person name="Clum A."/>
            <person name="Reid I.D."/>
            <person name="Moisan M.C."/>
            <person name="Butler G."/>
            <person name="Nguyen T.T.M."/>
            <person name="Dewar K."/>
            <person name="Conant G."/>
            <person name="Drula E."/>
            <person name="Henrissat B."/>
            <person name="Hansel C."/>
            <person name="Singer S."/>
            <person name="Hutchinson M.I."/>
            <person name="de Vries R.P."/>
            <person name="Natvig D.O."/>
            <person name="Powell A.J."/>
            <person name="Tsang A."/>
            <person name="Grigoriev I.V."/>
        </authorList>
    </citation>
    <scope>NUCLEOTIDE SEQUENCE [LARGE SCALE GENOMIC DNA]</scope>
    <source>
        <strain evidence="4 5">CBS 494.80</strain>
    </source>
</reference>
<accession>A0ABR4CMS1</accession>
<feature type="compositionally biased region" description="Low complexity" evidence="1">
    <location>
        <begin position="326"/>
        <end position="348"/>
    </location>
</feature>
<organism evidence="4 5">
    <name type="scientific">Oculimacula yallundae</name>
    <dbReference type="NCBI Taxonomy" id="86028"/>
    <lineage>
        <taxon>Eukaryota</taxon>
        <taxon>Fungi</taxon>
        <taxon>Dikarya</taxon>
        <taxon>Ascomycota</taxon>
        <taxon>Pezizomycotina</taxon>
        <taxon>Leotiomycetes</taxon>
        <taxon>Helotiales</taxon>
        <taxon>Ploettnerulaceae</taxon>
        <taxon>Oculimacula</taxon>
    </lineage>
</organism>
<evidence type="ECO:0000256" key="1">
    <source>
        <dbReference type="SAM" id="MobiDB-lite"/>
    </source>
</evidence>
<keyword evidence="3" id="KW-0732">Signal</keyword>
<evidence type="ECO:0008006" key="6">
    <source>
        <dbReference type="Google" id="ProtNLM"/>
    </source>
</evidence>
<gene>
    <name evidence="4" type="ORF">VTL71DRAFT_12509</name>
</gene>
<feature type="transmembrane region" description="Helical" evidence="2">
    <location>
        <begin position="486"/>
        <end position="503"/>
    </location>
</feature>
<protein>
    <recommendedName>
        <fullName evidence="6">GPI anchored protein</fullName>
    </recommendedName>
</protein>
<dbReference type="PANTHER" id="PTHR39599">
    <property type="entry name" value="GPI-ANCHORED PROTEIN (EUROFUNG)-RELATED-RELATED"/>
    <property type="match status" value="1"/>
</dbReference>
<sequence>MHLTTSFLSLPTSILLLIATHTTAHTTEDTQSPSADQWPYNLPPHVKFWPEDPPSRRRDLEAIEEHVRLGRKPVGVMKMSADEGEKFYMEYWQFEGEIGQKDLFDSQSQVENAARSLRRDILEGGERLSGNESTVVRFRPPFMLHTESAAIDQELKARGEVNAVGALAMLMKRDFTCPIGTSSCSGIGFPGSCCTANEVCFQITDTGLGQVGCCPAGASCGGVITTCDAPNTACSAALGGGCCIPNYSCVEGGCALTPALVVTTVITRTFTVTASSTTRTSTAVSTVTSTSTSATACPLNVKSCPASLGGGCCPTDRVCALSSCAPSSSSSSTSTPISSTLTTTTTATGVAPVRPTINTSSSSPSAPTPTSCPTGFYACQAFYEGGCCRTGRNCEKTSCPPTSSTTIISSGVTVVVPVGSAAAVATPTGTCANGWSTCAASVGGNCCPGGWECGTASCSSVGPEATRVEQKASPGMGVRSRGDGKGAWVAVVCVLVVGVLIVGF</sequence>
<feature type="compositionally biased region" description="Low complexity" evidence="1">
    <location>
        <begin position="355"/>
        <end position="368"/>
    </location>
</feature>
<evidence type="ECO:0000313" key="5">
    <source>
        <dbReference type="Proteomes" id="UP001595075"/>
    </source>
</evidence>
<proteinExistence type="predicted"/>
<dbReference type="PANTHER" id="PTHR39599:SF2">
    <property type="entry name" value="ANCHORED PROTEIN, PUTATIVE (AFU_ORTHOLOGUE AFUA_1G09650)-RELATED"/>
    <property type="match status" value="1"/>
</dbReference>
<dbReference type="EMBL" id="JAZHXI010000005">
    <property type="protein sequence ID" value="KAL2071274.1"/>
    <property type="molecule type" value="Genomic_DNA"/>
</dbReference>
<keyword evidence="2" id="KW-0472">Membrane</keyword>
<feature type="signal peptide" evidence="3">
    <location>
        <begin position="1"/>
        <end position="24"/>
    </location>
</feature>
<keyword evidence="2" id="KW-1133">Transmembrane helix</keyword>
<keyword evidence="2" id="KW-0812">Transmembrane</keyword>
<feature type="region of interest" description="Disordered" evidence="1">
    <location>
        <begin position="326"/>
        <end position="368"/>
    </location>
</feature>
<keyword evidence="5" id="KW-1185">Reference proteome</keyword>
<evidence type="ECO:0000313" key="4">
    <source>
        <dbReference type="EMBL" id="KAL2071274.1"/>
    </source>
</evidence>
<comment type="caution">
    <text evidence="4">The sequence shown here is derived from an EMBL/GenBank/DDBJ whole genome shotgun (WGS) entry which is preliminary data.</text>
</comment>